<gene>
    <name evidence="1" type="ORF">CAEBREN_30338</name>
</gene>
<protein>
    <submittedName>
        <fullName evidence="1">Uncharacterized protein</fullName>
    </submittedName>
</protein>
<accession>G0NUS6</accession>
<keyword evidence="2" id="KW-1185">Reference proteome</keyword>
<dbReference type="Proteomes" id="UP000008068">
    <property type="component" value="Unassembled WGS sequence"/>
</dbReference>
<reference evidence="2" key="1">
    <citation type="submission" date="2011-07" db="EMBL/GenBank/DDBJ databases">
        <authorList>
            <consortium name="Caenorhabditis brenneri Sequencing and Analysis Consortium"/>
            <person name="Wilson R.K."/>
        </authorList>
    </citation>
    <scope>NUCLEOTIDE SEQUENCE [LARGE SCALE GENOMIC DNA]</scope>
    <source>
        <strain evidence="2">PB2801</strain>
    </source>
</reference>
<dbReference type="InParanoid" id="G0NUS6"/>
<organism evidence="2">
    <name type="scientific">Caenorhabditis brenneri</name>
    <name type="common">Nematode worm</name>
    <dbReference type="NCBI Taxonomy" id="135651"/>
    <lineage>
        <taxon>Eukaryota</taxon>
        <taxon>Metazoa</taxon>
        <taxon>Ecdysozoa</taxon>
        <taxon>Nematoda</taxon>
        <taxon>Chromadorea</taxon>
        <taxon>Rhabditida</taxon>
        <taxon>Rhabditina</taxon>
        <taxon>Rhabditomorpha</taxon>
        <taxon>Rhabditoidea</taxon>
        <taxon>Rhabditidae</taxon>
        <taxon>Peloderinae</taxon>
        <taxon>Caenorhabditis</taxon>
    </lineage>
</organism>
<dbReference type="AlphaFoldDB" id="G0NUS6"/>
<sequence>MKTIEDQMKFIFKKSYIRIERHSEETHKKFRNQSNLFREKLIGQ</sequence>
<evidence type="ECO:0000313" key="2">
    <source>
        <dbReference type="Proteomes" id="UP000008068"/>
    </source>
</evidence>
<proteinExistence type="predicted"/>
<name>G0NUS6_CAEBE</name>
<dbReference type="HOGENOM" id="CLU_3225070_0_0_1"/>
<dbReference type="EMBL" id="GL379952">
    <property type="protein sequence ID" value="EGT37993.1"/>
    <property type="molecule type" value="Genomic_DNA"/>
</dbReference>
<evidence type="ECO:0000313" key="1">
    <source>
        <dbReference type="EMBL" id="EGT37993.1"/>
    </source>
</evidence>